<protein>
    <submittedName>
        <fullName evidence="3">Peptidoglycan-N-acetylmuramic acid deacetylase</fullName>
    </submittedName>
</protein>
<keyword evidence="1" id="KW-0732">Signal</keyword>
<dbReference type="InterPro" id="IPR014235">
    <property type="entry name" value="Spore_PdaA"/>
</dbReference>
<evidence type="ECO:0000259" key="2">
    <source>
        <dbReference type="PROSITE" id="PS51677"/>
    </source>
</evidence>
<dbReference type="RefSeq" id="WP_061802455.1">
    <property type="nucleotide sequence ID" value="NZ_FOXX01000011.1"/>
</dbReference>
<dbReference type="SUPFAM" id="SSF88713">
    <property type="entry name" value="Glycoside hydrolase/deacetylase"/>
    <property type="match status" value="1"/>
</dbReference>
<dbReference type="InterPro" id="IPR050248">
    <property type="entry name" value="Polysacc_deacetylase_ArnD"/>
</dbReference>
<feature type="domain" description="NodB homology" evidence="2">
    <location>
        <begin position="62"/>
        <end position="243"/>
    </location>
</feature>
<dbReference type="Gene3D" id="3.20.20.370">
    <property type="entry name" value="Glycoside hydrolase/deacetylase"/>
    <property type="match status" value="1"/>
</dbReference>
<dbReference type="Pfam" id="PF01522">
    <property type="entry name" value="Polysacc_deac_1"/>
    <property type="match status" value="1"/>
</dbReference>
<organism evidence="3 4">
    <name type="scientific">Priestia endophytica DSM 13796</name>
    <dbReference type="NCBI Taxonomy" id="1121089"/>
    <lineage>
        <taxon>Bacteria</taxon>
        <taxon>Bacillati</taxon>
        <taxon>Bacillota</taxon>
        <taxon>Bacilli</taxon>
        <taxon>Bacillales</taxon>
        <taxon>Bacillaceae</taxon>
        <taxon>Priestia</taxon>
    </lineage>
</organism>
<dbReference type="Proteomes" id="UP000182762">
    <property type="component" value="Unassembled WGS sequence"/>
</dbReference>
<dbReference type="GeneID" id="93712463"/>
<proteinExistence type="predicted"/>
<evidence type="ECO:0000313" key="4">
    <source>
        <dbReference type="Proteomes" id="UP000182762"/>
    </source>
</evidence>
<dbReference type="InterPro" id="IPR002509">
    <property type="entry name" value="NODB_dom"/>
</dbReference>
<dbReference type="PANTHER" id="PTHR10587:SF78">
    <property type="entry name" value="PEPTIDOGLYCAN-N-ACETYLMURAMIC ACID DEACETYLASE PDAA"/>
    <property type="match status" value="1"/>
</dbReference>
<accession>A0A1I6BN32</accession>
<comment type="caution">
    <text evidence="3">The sequence shown here is derived from an EMBL/GenBank/DDBJ whole genome shotgun (WGS) entry which is preliminary data.</text>
</comment>
<sequence length="259" mass="30076">MRYFLLVLCMMLALPMSISASSSNTPYNWGFAKNKDHVKPEVGKQYEEMLKRQKSFYVGKDKNVYLTFDNGYENGYTPGVLDVLKKQNVTATFFVTGQFLESEPSLVKRMAKEGHIVGNHSWHHPDFTQVSDERLKKELKCVKDEYTKLTGKKEMRYLRPPRGVFSERVLEVARNEGYTTVFWSVAFVDWKTDQQKGWRYAYDNIMEQIHPGAVILLHTVSKDNAEALERAIIDLKKQGYKFKSLDHLVNEKQKEKSAD</sequence>
<feature type="signal peptide" evidence="1">
    <location>
        <begin position="1"/>
        <end position="20"/>
    </location>
</feature>
<dbReference type="PANTHER" id="PTHR10587">
    <property type="entry name" value="GLYCOSYL TRANSFERASE-RELATED"/>
    <property type="match status" value="1"/>
</dbReference>
<dbReference type="PROSITE" id="PS51677">
    <property type="entry name" value="NODB"/>
    <property type="match status" value="1"/>
</dbReference>
<reference evidence="3 4" key="1">
    <citation type="submission" date="2016-10" db="EMBL/GenBank/DDBJ databases">
        <authorList>
            <person name="Varghese N."/>
            <person name="Submissions S."/>
        </authorList>
    </citation>
    <scope>NUCLEOTIDE SEQUENCE [LARGE SCALE GENOMIC DNA]</scope>
    <source>
        <strain evidence="3 4">DSM 13796</strain>
    </source>
</reference>
<feature type="chain" id="PRO_5046647127" evidence="1">
    <location>
        <begin position="21"/>
        <end position="259"/>
    </location>
</feature>
<dbReference type="EMBL" id="FOXX01000011">
    <property type="protein sequence ID" value="SFQ82340.1"/>
    <property type="molecule type" value="Genomic_DNA"/>
</dbReference>
<dbReference type="InterPro" id="IPR011330">
    <property type="entry name" value="Glyco_hydro/deAcase_b/a-brl"/>
</dbReference>
<name>A0A1I6BN32_9BACI</name>
<evidence type="ECO:0000256" key="1">
    <source>
        <dbReference type="SAM" id="SignalP"/>
    </source>
</evidence>
<keyword evidence="4" id="KW-1185">Reference proteome</keyword>
<dbReference type="CDD" id="cd10948">
    <property type="entry name" value="CE4_BsPdaA_like"/>
    <property type="match status" value="1"/>
</dbReference>
<gene>
    <name evidence="3" type="ORF">SAMN02745910_03889</name>
</gene>
<dbReference type="NCBIfam" id="TIGR02884">
    <property type="entry name" value="spore_pdaA"/>
    <property type="match status" value="1"/>
</dbReference>
<evidence type="ECO:0000313" key="3">
    <source>
        <dbReference type="EMBL" id="SFQ82340.1"/>
    </source>
</evidence>